<reference evidence="1 2" key="1">
    <citation type="journal article" date="2023" name="J. Hered.">
        <title>Chromosome-level genome of the wood stork (Mycteria americana) provides insight into avian chromosome evolution.</title>
        <authorList>
            <person name="Flamio R. Jr."/>
            <person name="Ramstad K.M."/>
        </authorList>
    </citation>
    <scope>NUCLEOTIDE SEQUENCE [LARGE SCALE GENOMIC DNA]</scope>
    <source>
        <strain evidence="1">JAX WOST 10</strain>
    </source>
</reference>
<protein>
    <submittedName>
        <fullName evidence="1">Uncharacterized protein</fullName>
    </submittedName>
</protein>
<evidence type="ECO:0000313" key="1">
    <source>
        <dbReference type="EMBL" id="KAK4830728.1"/>
    </source>
</evidence>
<comment type="caution">
    <text evidence="1">The sequence shown here is derived from an EMBL/GenBank/DDBJ whole genome shotgun (WGS) entry which is preliminary data.</text>
</comment>
<organism evidence="1 2">
    <name type="scientific">Mycteria americana</name>
    <name type="common">Wood stork</name>
    <dbReference type="NCBI Taxonomy" id="33587"/>
    <lineage>
        <taxon>Eukaryota</taxon>
        <taxon>Metazoa</taxon>
        <taxon>Chordata</taxon>
        <taxon>Craniata</taxon>
        <taxon>Vertebrata</taxon>
        <taxon>Euteleostomi</taxon>
        <taxon>Archelosauria</taxon>
        <taxon>Archosauria</taxon>
        <taxon>Dinosauria</taxon>
        <taxon>Saurischia</taxon>
        <taxon>Theropoda</taxon>
        <taxon>Coelurosauria</taxon>
        <taxon>Aves</taxon>
        <taxon>Neognathae</taxon>
        <taxon>Neoaves</taxon>
        <taxon>Aequornithes</taxon>
        <taxon>Ciconiiformes</taxon>
        <taxon>Ciconiidae</taxon>
        <taxon>Mycteria</taxon>
    </lineage>
</organism>
<accession>A0AAN7NNN2</accession>
<dbReference type="EMBL" id="JAUNZN010000001">
    <property type="protein sequence ID" value="KAK4830728.1"/>
    <property type="molecule type" value="Genomic_DNA"/>
</dbReference>
<name>A0AAN7NNN2_MYCAM</name>
<keyword evidence="2" id="KW-1185">Reference proteome</keyword>
<sequence length="383" mass="45384">MVKQVVSLQPMEDCGKADIHTTACGGLHNAEGGDALRKLQPVESPRWNSFRNGLEQKFYEERLRELRLFSLEKRRLRGDLITLYNYLKGGCREVGVGLFSQVTSDRTRGNGLKLRQGKFRLDIRKFFFTERVIKHWKKLRREVVELPSLEVFKRCLDEVLRDMRPHAHFSCPKRIITMNTGGRKRKYGVKKDMDLLERIQRRSMKVIRGMKHLFYKERLRELFSLEKRRLWGKLLAVFQYLKGAYKKDGDTPFSKACCIRTRHNGFKLKDGRFRLDIRKKFFTKFSGETLEHVAQRGGRCPIPGNIQDQYITYVTEEFIYQRERIQSLFSQVTSHRTRGNGLKLCQGRFRLDIRKNFFTERENDHTHIEIHRYSGSVSHSDIW</sequence>
<evidence type="ECO:0000313" key="2">
    <source>
        <dbReference type="Proteomes" id="UP001333110"/>
    </source>
</evidence>
<dbReference type="Proteomes" id="UP001333110">
    <property type="component" value="Unassembled WGS sequence"/>
</dbReference>
<proteinExistence type="predicted"/>
<dbReference type="AlphaFoldDB" id="A0AAN7NNN2"/>
<gene>
    <name evidence="1" type="ORF">QYF61_013178</name>
</gene>